<proteinExistence type="predicted"/>
<protein>
    <submittedName>
        <fullName evidence="1">Uncharacterized protein</fullName>
    </submittedName>
</protein>
<dbReference type="AlphaFoldDB" id="A0A645BHG5"/>
<gene>
    <name evidence="1" type="ORF">SDC9_111503</name>
</gene>
<accession>A0A645BHG5</accession>
<evidence type="ECO:0000313" key="1">
    <source>
        <dbReference type="EMBL" id="MPM64616.1"/>
    </source>
</evidence>
<sequence length="102" mass="10661">MVGPIGSGQHYGSLLPGDGGVRIPVVLPSALDNAKVVGNIQSGQKKGLAALCLPAVVHNTKIALQIRAKLNGNQRGSFFRKVAPSYGQAEIRDIGSVQNFKV</sequence>
<dbReference type="EMBL" id="VSSQ01020055">
    <property type="protein sequence ID" value="MPM64616.1"/>
    <property type="molecule type" value="Genomic_DNA"/>
</dbReference>
<name>A0A645BHG5_9ZZZZ</name>
<comment type="caution">
    <text evidence="1">The sequence shown here is derived from an EMBL/GenBank/DDBJ whole genome shotgun (WGS) entry which is preliminary data.</text>
</comment>
<reference evidence="1" key="1">
    <citation type="submission" date="2019-08" db="EMBL/GenBank/DDBJ databases">
        <authorList>
            <person name="Kucharzyk K."/>
            <person name="Murdoch R.W."/>
            <person name="Higgins S."/>
            <person name="Loffler F."/>
        </authorList>
    </citation>
    <scope>NUCLEOTIDE SEQUENCE</scope>
</reference>
<organism evidence="1">
    <name type="scientific">bioreactor metagenome</name>
    <dbReference type="NCBI Taxonomy" id="1076179"/>
    <lineage>
        <taxon>unclassified sequences</taxon>
        <taxon>metagenomes</taxon>
        <taxon>ecological metagenomes</taxon>
    </lineage>
</organism>